<organism evidence="3 4">
    <name type="scientific">Massilia timonae</name>
    <dbReference type="NCBI Taxonomy" id="47229"/>
    <lineage>
        <taxon>Bacteria</taxon>
        <taxon>Pseudomonadati</taxon>
        <taxon>Pseudomonadota</taxon>
        <taxon>Betaproteobacteria</taxon>
        <taxon>Burkholderiales</taxon>
        <taxon>Oxalobacteraceae</taxon>
        <taxon>Telluria group</taxon>
        <taxon>Massilia</taxon>
    </lineage>
</organism>
<name>A0A1S2ND55_9BURK</name>
<proteinExistence type="predicted"/>
<dbReference type="InterPro" id="IPR012338">
    <property type="entry name" value="Beta-lactam/transpept-like"/>
</dbReference>
<dbReference type="Gene3D" id="3.40.710.10">
    <property type="entry name" value="DD-peptidase/beta-lactamase superfamily"/>
    <property type="match status" value="1"/>
</dbReference>
<feature type="chain" id="PRO_5010356354" evidence="1">
    <location>
        <begin position="23"/>
        <end position="349"/>
    </location>
</feature>
<feature type="signal peptide" evidence="1">
    <location>
        <begin position="1"/>
        <end position="22"/>
    </location>
</feature>
<dbReference type="Proteomes" id="UP000180246">
    <property type="component" value="Unassembled WGS sequence"/>
</dbReference>
<comment type="caution">
    <text evidence="3">The sequence shown here is derived from an EMBL/GenBank/DDBJ whole genome shotgun (WGS) entry which is preliminary data.</text>
</comment>
<sequence length="349" mass="38545">MRKYLRCAIAGACALAAGGAGAASFDAVTGEIKAGNFKQITSVLVARHGKVLYEQYFDGEGAQGLRNTRSVTKTVGGMLVGAAVERKLLTIDAPVMPFFKDKMPVAHPDPRKERITVEDLLTMSSIVECDDFNEFSRGHEERMYLIEDWSRFYLDLPVRGFPEWTPPPDKQPYGRAFSYCTAGTALIAPLLERATGRSVQDFADEVLFKPLGIEPVKWQLQPSGAAMTGGSLSLRSRDLWKLGQLYLDGGKWAGKQVLPQAWVERSIKPHAQVREGVDYGYLWWLQPFTVGDRKVGTYAMSGLGGNKVYVLPEWDAVVVITTTNFRVPGPHPLTEKLLTTLILPALPPE</sequence>
<dbReference type="Pfam" id="PF00144">
    <property type="entry name" value="Beta-lactamase"/>
    <property type="match status" value="1"/>
</dbReference>
<feature type="domain" description="Beta-lactamase-related" evidence="2">
    <location>
        <begin position="42"/>
        <end position="326"/>
    </location>
</feature>
<evidence type="ECO:0000313" key="4">
    <source>
        <dbReference type="Proteomes" id="UP000180246"/>
    </source>
</evidence>
<dbReference type="InterPro" id="IPR050789">
    <property type="entry name" value="Diverse_Enzym_Activities"/>
</dbReference>
<dbReference type="EMBL" id="JRYB01000001">
    <property type="protein sequence ID" value="OIJ43026.1"/>
    <property type="molecule type" value="Genomic_DNA"/>
</dbReference>
<gene>
    <name evidence="3" type="ORF">LO55_382</name>
</gene>
<reference evidence="3 4" key="1">
    <citation type="submission" date="2014-10" db="EMBL/GenBank/DDBJ databases">
        <authorList>
            <person name="Seo M.-J."/>
            <person name="Seok Y.J."/>
            <person name="Cha I.-T."/>
        </authorList>
    </citation>
    <scope>NUCLEOTIDE SEQUENCE [LARGE SCALE GENOMIC DNA]</scope>
    <source>
        <strain evidence="3 4">NEU</strain>
    </source>
</reference>
<evidence type="ECO:0000313" key="3">
    <source>
        <dbReference type="EMBL" id="OIJ43026.1"/>
    </source>
</evidence>
<dbReference type="AlphaFoldDB" id="A0A1S2ND55"/>
<evidence type="ECO:0000259" key="2">
    <source>
        <dbReference type="Pfam" id="PF00144"/>
    </source>
</evidence>
<keyword evidence="1" id="KW-0732">Signal</keyword>
<accession>A0A1S2ND55</accession>
<evidence type="ECO:0000256" key="1">
    <source>
        <dbReference type="SAM" id="SignalP"/>
    </source>
</evidence>
<dbReference type="RefSeq" id="WP_071360226.1">
    <property type="nucleotide sequence ID" value="NZ_JRYB01000001.1"/>
</dbReference>
<dbReference type="PANTHER" id="PTHR43283:SF7">
    <property type="entry name" value="BETA-LACTAMASE-RELATED DOMAIN-CONTAINING PROTEIN"/>
    <property type="match status" value="1"/>
</dbReference>
<dbReference type="PANTHER" id="PTHR43283">
    <property type="entry name" value="BETA-LACTAMASE-RELATED"/>
    <property type="match status" value="1"/>
</dbReference>
<protein>
    <submittedName>
        <fullName evidence="3">Beta-lactamase family protein</fullName>
    </submittedName>
</protein>
<dbReference type="SUPFAM" id="SSF56601">
    <property type="entry name" value="beta-lactamase/transpeptidase-like"/>
    <property type="match status" value="1"/>
</dbReference>
<dbReference type="InterPro" id="IPR001466">
    <property type="entry name" value="Beta-lactam-related"/>
</dbReference>